<dbReference type="OrthoDB" id="9801549at2"/>
<dbReference type="PROSITE" id="PS01058">
    <property type="entry name" value="SAICAR_SYNTHETASE_2"/>
    <property type="match status" value="1"/>
</dbReference>
<dbReference type="NCBIfam" id="NF010568">
    <property type="entry name" value="PRK13961.1"/>
    <property type="match status" value="1"/>
</dbReference>
<evidence type="ECO:0000256" key="8">
    <source>
        <dbReference type="HAMAP-Rule" id="MF_00137"/>
    </source>
</evidence>
<dbReference type="Proteomes" id="UP000243416">
    <property type="component" value="Unassembled WGS sequence"/>
</dbReference>
<dbReference type="NCBIfam" id="TIGR00081">
    <property type="entry name" value="purC"/>
    <property type="match status" value="1"/>
</dbReference>
<protein>
    <recommendedName>
        <fullName evidence="8">Phosphoribosylaminoimidazole-succinocarboxamide synthase</fullName>
        <ecNumber evidence="8">6.3.2.6</ecNumber>
    </recommendedName>
    <alternativeName>
        <fullName evidence="8">SAICAR synthetase</fullName>
    </alternativeName>
</protein>
<dbReference type="RefSeq" id="WP_067170922.1">
    <property type="nucleotide sequence ID" value="NZ_LFZK01000002.1"/>
</dbReference>
<comment type="pathway">
    <text evidence="1 8">Purine metabolism; IMP biosynthesis via de novo pathway; 5-amino-1-(5-phospho-D-ribosyl)imidazole-4-carboxamide from 5-amino-1-(5-phospho-D-ribosyl)imidazole-4-carboxylate: step 1/2.</text>
</comment>
<sequence>MTQPLFESSIASLPLLGRGKVRDIYAVSDELLLIVTSDRLSAFDVILPDPIPGKGEVLTSVANFWFGKLSHIVPNQLTGIDPETVVKTEEERAQVRGRSLVVKRLKPLPIEAVVRGYLIGSGWKDYQQTGAVCGIQLPAGLRQAEQLPAPIFTPATKAEIGEHDENIDFATMESLIGHELAVKVRDVSLRLYREAAAHARVRGIIIADTKFEFGLDKDGRLYLIDEALTPDSSRFWPADEYQVGISPPSFDKQFVRDYLETLDWNKQAPGPKLPVEILERTTAKYREALSRLTGQA</sequence>
<dbReference type="GO" id="GO:0004639">
    <property type="term" value="F:phosphoribosylaminoimidazolesuccinocarboxamide synthase activity"/>
    <property type="evidence" value="ECO:0007669"/>
    <property type="project" value="UniProtKB-UniRule"/>
</dbReference>
<keyword evidence="5 8" id="KW-0658">Purine biosynthesis</keyword>
<dbReference type="AlphaFoldDB" id="A0A656Z8Z9"/>
<dbReference type="EMBL" id="LFZK01000002">
    <property type="protein sequence ID" value="KYC28935.1"/>
    <property type="molecule type" value="Genomic_DNA"/>
</dbReference>
<keyword evidence="4 8" id="KW-0547">Nucleotide-binding</keyword>
<evidence type="ECO:0000256" key="2">
    <source>
        <dbReference type="ARBA" id="ARBA00010190"/>
    </source>
</evidence>
<gene>
    <name evidence="8" type="primary">purC</name>
    <name evidence="9" type="ORF">ACY05_03525</name>
</gene>
<evidence type="ECO:0000313" key="9">
    <source>
        <dbReference type="EMBL" id="KYC28935.1"/>
    </source>
</evidence>
<dbReference type="GO" id="GO:0005524">
    <property type="term" value="F:ATP binding"/>
    <property type="evidence" value="ECO:0007669"/>
    <property type="project" value="UniProtKB-KW"/>
</dbReference>
<keyword evidence="10" id="KW-1185">Reference proteome</keyword>
<dbReference type="InterPro" id="IPR001636">
    <property type="entry name" value="SAICAR_synth"/>
</dbReference>
<keyword evidence="3 8" id="KW-0436">Ligase</keyword>
<accession>A0A656Z8Z9</accession>
<dbReference type="Gene3D" id="3.30.200.20">
    <property type="entry name" value="Phosphorylase Kinase, domain 1"/>
    <property type="match status" value="1"/>
</dbReference>
<dbReference type="GO" id="GO:0006189">
    <property type="term" value="P:'de novo' IMP biosynthetic process"/>
    <property type="evidence" value="ECO:0007669"/>
    <property type="project" value="UniProtKB-UniRule"/>
</dbReference>
<dbReference type="FunFam" id="3.30.470.20:FF:000015">
    <property type="entry name" value="Phosphoribosylaminoimidazole-succinocarboxamide synthase"/>
    <property type="match status" value="1"/>
</dbReference>
<dbReference type="Pfam" id="PF01259">
    <property type="entry name" value="SAICAR_synt"/>
    <property type="match status" value="1"/>
</dbReference>
<dbReference type="SUPFAM" id="SSF56104">
    <property type="entry name" value="SAICAR synthase-like"/>
    <property type="match status" value="1"/>
</dbReference>
<evidence type="ECO:0000256" key="5">
    <source>
        <dbReference type="ARBA" id="ARBA00022755"/>
    </source>
</evidence>
<dbReference type="PROSITE" id="PS01057">
    <property type="entry name" value="SAICAR_SYNTHETASE_1"/>
    <property type="match status" value="1"/>
</dbReference>
<comment type="similarity">
    <text evidence="2 8">Belongs to the SAICAR synthetase family.</text>
</comment>
<dbReference type="EC" id="6.3.2.6" evidence="8"/>
<dbReference type="PANTHER" id="PTHR43700">
    <property type="entry name" value="PHOSPHORIBOSYLAMINOIMIDAZOLE-SUCCINOCARBOXAMIDE SYNTHASE"/>
    <property type="match status" value="1"/>
</dbReference>
<reference evidence="9 10" key="1">
    <citation type="journal article" date="2016" name="ISME J.">
        <title>Integrated multi-omics analyses reveal the biochemical mechanisms and phylogenetic relevance of anaerobic androgen biodegradation in the environment.</title>
        <authorList>
            <person name="Yang F.C."/>
            <person name="Chen Y.L."/>
            <person name="Tang S.L."/>
            <person name="Yu C.P."/>
            <person name="Wang P.H."/>
            <person name="Ismail W."/>
            <person name="Wang C.H."/>
            <person name="Ding J.Y."/>
            <person name="Yang C.Y."/>
            <person name="Yang C.Y."/>
            <person name="Chiang Y.R."/>
        </authorList>
    </citation>
    <scope>NUCLEOTIDE SEQUENCE [LARGE SCALE GENOMIC DNA]</scope>
    <source>
        <strain evidence="9 10">DSM 13999</strain>
    </source>
</reference>
<evidence type="ECO:0000256" key="6">
    <source>
        <dbReference type="ARBA" id="ARBA00022840"/>
    </source>
</evidence>
<evidence type="ECO:0000256" key="4">
    <source>
        <dbReference type="ARBA" id="ARBA00022741"/>
    </source>
</evidence>
<dbReference type="CDD" id="cd01414">
    <property type="entry name" value="SAICAR_synt_Sc"/>
    <property type="match status" value="1"/>
</dbReference>
<comment type="catalytic activity">
    <reaction evidence="7 8">
        <text>5-amino-1-(5-phospho-D-ribosyl)imidazole-4-carboxylate + L-aspartate + ATP = (2S)-2-[5-amino-1-(5-phospho-beta-D-ribosyl)imidazole-4-carboxamido]succinate + ADP + phosphate + 2 H(+)</text>
        <dbReference type="Rhea" id="RHEA:22628"/>
        <dbReference type="ChEBI" id="CHEBI:15378"/>
        <dbReference type="ChEBI" id="CHEBI:29991"/>
        <dbReference type="ChEBI" id="CHEBI:30616"/>
        <dbReference type="ChEBI" id="CHEBI:43474"/>
        <dbReference type="ChEBI" id="CHEBI:58443"/>
        <dbReference type="ChEBI" id="CHEBI:77657"/>
        <dbReference type="ChEBI" id="CHEBI:456216"/>
        <dbReference type="EC" id="6.3.2.6"/>
    </reaction>
</comment>
<keyword evidence="6 8" id="KW-0067">ATP-binding</keyword>
<dbReference type="GO" id="GO:0005737">
    <property type="term" value="C:cytoplasm"/>
    <property type="evidence" value="ECO:0007669"/>
    <property type="project" value="TreeGrafter"/>
</dbReference>
<dbReference type="InterPro" id="IPR028923">
    <property type="entry name" value="SAICAR_synt/ADE2_N"/>
</dbReference>
<evidence type="ECO:0000256" key="7">
    <source>
        <dbReference type="ARBA" id="ARBA00048475"/>
    </source>
</evidence>
<dbReference type="PANTHER" id="PTHR43700:SF1">
    <property type="entry name" value="PHOSPHORIBOSYLAMINOIMIDAZOLE-SUCCINOCARBOXAMIDE SYNTHASE"/>
    <property type="match status" value="1"/>
</dbReference>
<evidence type="ECO:0000256" key="3">
    <source>
        <dbReference type="ARBA" id="ARBA00022598"/>
    </source>
</evidence>
<proteinExistence type="inferred from homology"/>
<dbReference type="InterPro" id="IPR018236">
    <property type="entry name" value="SAICAR_synthetase_CS"/>
</dbReference>
<comment type="caution">
    <text evidence="9">The sequence shown here is derived from an EMBL/GenBank/DDBJ whole genome shotgun (WGS) entry which is preliminary data.</text>
</comment>
<dbReference type="Gene3D" id="3.30.470.20">
    <property type="entry name" value="ATP-grasp fold, B domain"/>
    <property type="match status" value="1"/>
</dbReference>
<organism evidence="9 10">
    <name type="scientific">Sterolibacterium denitrificans</name>
    <dbReference type="NCBI Taxonomy" id="157592"/>
    <lineage>
        <taxon>Bacteria</taxon>
        <taxon>Pseudomonadati</taxon>
        <taxon>Pseudomonadota</taxon>
        <taxon>Betaproteobacteria</taxon>
        <taxon>Nitrosomonadales</taxon>
        <taxon>Sterolibacteriaceae</taxon>
        <taxon>Sterolibacterium</taxon>
    </lineage>
</organism>
<evidence type="ECO:0000313" key="10">
    <source>
        <dbReference type="Proteomes" id="UP000243416"/>
    </source>
</evidence>
<dbReference type="HAMAP" id="MF_00137">
    <property type="entry name" value="SAICAR_synth"/>
    <property type="match status" value="1"/>
</dbReference>
<evidence type="ECO:0000256" key="1">
    <source>
        <dbReference type="ARBA" id="ARBA00004672"/>
    </source>
</evidence>
<name>A0A656Z8Z9_9PROT</name>
<dbReference type="UniPathway" id="UPA00074">
    <property type="reaction ID" value="UER00131"/>
</dbReference>